<name>A0A8H9LEF7_9ACTN</name>
<dbReference type="Proteomes" id="UP000653480">
    <property type="component" value="Unassembled WGS sequence"/>
</dbReference>
<evidence type="ECO:0000259" key="5">
    <source>
        <dbReference type="Pfam" id="PF02775"/>
    </source>
</evidence>
<dbReference type="GO" id="GO:0009099">
    <property type="term" value="P:L-valine biosynthetic process"/>
    <property type="evidence" value="ECO:0007669"/>
    <property type="project" value="TreeGrafter"/>
</dbReference>
<evidence type="ECO:0000256" key="2">
    <source>
        <dbReference type="ARBA" id="ARBA00023052"/>
    </source>
</evidence>
<dbReference type="PANTHER" id="PTHR18968:SF13">
    <property type="entry name" value="ACETOLACTATE SYNTHASE CATALYTIC SUBUNIT, MITOCHONDRIAL"/>
    <property type="match status" value="1"/>
</dbReference>
<dbReference type="Gene3D" id="3.40.50.1220">
    <property type="entry name" value="TPP-binding domain"/>
    <property type="match status" value="1"/>
</dbReference>
<keyword evidence="8" id="KW-1185">Reference proteome</keyword>
<dbReference type="OrthoDB" id="4959782at2"/>
<keyword evidence="2 3" id="KW-0786">Thiamine pyrophosphate</keyword>
<dbReference type="GO" id="GO:0030976">
    <property type="term" value="F:thiamine pyrophosphate binding"/>
    <property type="evidence" value="ECO:0007669"/>
    <property type="project" value="InterPro"/>
</dbReference>
<dbReference type="GO" id="GO:0005948">
    <property type="term" value="C:acetolactate synthase complex"/>
    <property type="evidence" value="ECO:0007669"/>
    <property type="project" value="TreeGrafter"/>
</dbReference>
<evidence type="ECO:0000259" key="6">
    <source>
        <dbReference type="Pfam" id="PF02776"/>
    </source>
</evidence>
<sequence length="578" mass="61850">MIINSQESTRICSGGRAIAEMIKLYEPGPIFGMGGFQMLPFYEGARQLGMRHILINDERAGAFAADAYARATGRPGLCDATLGPGATNLVTALVESLNAGIPIVALVGDTHRSHSWKNMTQETRQEELLRPAVKEYLRVEDIARIPELVRRAFSVATSGRPGPVVLAVPEDIAHAEHHFAAADFWADQRATRVPSTRSSPAPDAVQDAVAVLEGAQRPVILAGGGVHLADAYAELAALAETLNAPVAHTLSGKGALSCLDDRSIGLFGRYSRFANEIIDSADALVVVGSKLGEIATKRYTIPRAGIPIVHLDNTAEELGRYTKIDVALWGDAKEGLSRLHEALSDRVPPQRTSFWQEIAERRTAWEREAEPRYASADSPVHMARLINEMNTLLPPEAVVVADGGFASHWTGLLYNTKQAGRGYISDRGFASIGYGLPGAMGAFLAGRSPVIGLTGDGGFNMTVGELETAVREKMEFVLLVVNNAASGYVKALQHAVYGPGSYESSDLSELNYARIAEAYGCLGIRVDDPGQLAGALTRALAERGRPVVIDVAVTRDPAQMLPAVDSRTLKVEAGDRPA</sequence>
<protein>
    <submittedName>
        <fullName evidence="7">Acetolactate synthase</fullName>
    </submittedName>
</protein>
<comment type="caution">
    <text evidence="7">The sequence shown here is derived from an EMBL/GenBank/DDBJ whole genome shotgun (WGS) entry which is preliminary data.</text>
</comment>
<proteinExistence type="inferred from homology"/>
<dbReference type="InterPro" id="IPR011766">
    <property type="entry name" value="TPP_enzyme_TPP-bd"/>
</dbReference>
<organism evidence="7 8">
    <name type="scientific">Microbispora bryophytorum</name>
    <dbReference type="NCBI Taxonomy" id="1460882"/>
    <lineage>
        <taxon>Bacteria</taxon>
        <taxon>Bacillati</taxon>
        <taxon>Actinomycetota</taxon>
        <taxon>Actinomycetes</taxon>
        <taxon>Streptosporangiales</taxon>
        <taxon>Streptosporangiaceae</taxon>
        <taxon>Microbispora</taxon>
    </lineage>
</organism>
<dbReference type="CDD" id="cd07035">
    <property type="entry name" value="TPP_PYR_POX_like"/>
    <property type="match status" value="1"/>
</dbReference>
<dbReference type="Pfam" id="PF00205">
    <property type="entry name" value="TPP_enzyme_M"/>
    <property type="match status" value="1"/>
</dbReference>
<dbReference type="PANTHER" id="PTHR18968">
    <property type="entry name" value="THIAMINE PYROPHOSPHATE ENZYMES"/>
    <property type="match status" value="1"/>
</dbReference>
<dbReference type="GO" id="GO:0000287">
    <property type="term" value="F:magnesium ion binding"/>
    <property type="evidence" value="ECO:0007669"/>
    <property type="project" value="InterPro"/>
</dbReference>
<evidence type="ECO:0000313" key="8">
    <source>
        <dbReference type="Proteomes" id="UP000653480"/>
    </source>
</evidence>
<dbReference type="EMBL" id="BMMN01000006">
    <property type="protein sequence ID" value="GGO16486.1"/>
    <property type="molecule type" value="Genomic_DNA"/>
</dbReference>
<evidence type="ECO:0000256" key="1">
    <source>
        <dbReference type="ARBA" id="ARBA00007812"/>
    </source>
</evidence>
<dbReference type="Gene3D" id="3.40.50.970">
    <property type="match status" value="2"/>
</dbReference>
<feature type="domain" description="Thiamine pyrophosphate enzyme central" evidence="4">
    <location>
        <begin position="205"/>
        <end position="339"/>
    </location>
</feature>
<dbReference type="CDD" id="cd00568">
    <property type="entry name" value="TPP_enzymes"/>
    <property type="match status" value="1"/>
</dbReference>
<dbReference type="InterPro" id="IPR012001">
    <property type="entry name" value="Thiamin_PyroP_enz_TPP-bd_dom"/>
</dbReference>
<dbReference type="AlphaFoldDB" id="A0A8H9LEF7"/>
<evidence type="ECO:0000256" key="3">
    <source>
        <dbReference type="RuleBase" id="RU362132"/>
    </source>
</evidence>
<feature type="domain" description="Thiamine pyrophosphate enzyme N-terminal TPP-binding" evidence="6">
    <location>
        <begin position="14"/>
        <end position="127"/>
    </location>
</feature>
<dbReference type="InterPro" id="IPR029035">
    <property type="entry name" value="DHS-like_NAD/FAD-binding_dom"/>
</dbReference>
<dbReference type="GO" id="GO:0003984">
    <property type="term" value="F:acetolactate synthase activity"/>
    <property type="evidence" value="ECO:0007669"/>
    <property type="project" value="TreeGrafter"/>
</dbReference>
<gene>
    <name evidence="7" type="primary">ilvB</name>
    <name evidence="7" type="ORF">GCM10011574_39130</name>
</gene>
<dbReference type="RefSeq" id="WP_142572222.1">
    <property type="nucleotide sequence ID" value="NZ_BMMN01000006.1"/>
</dbReference>
<dbReference type="InterPro" id="IPR045229">
    <property type="entry name" value="TPP_enz"/>
</dbReference>
<accession>A0A8H9LEF7</accession>
<dbReference type="GO" id="GO:0009097">
    <property type="term" value="P:isoleucine biosynthetic process"/>
    <property type="evidence" value="ECO:0007669"/>
    <property type="project" value="TreeGrafter"/>
</dbReference>
<dbReference type="SUPFAM" id="SSF52467">
    <property type="entry name" value="DHS-like NAD/FAD-binding domain"/>
    <property type="match status" value="1"/>
</dbReference>
<comment type="similarity">
    <text evidence="1 3">Belongs to the TPP enzyme family.</text>
</comment>
<reference evidence="7" key="2">
    <citation type="submission" date="2020-09" db="EMBL/GenBank/DDBJ databases">
        <authorList>
            <person name="Sun Q."/>
            <person name="Zhou Y."/>
        </authorList>
    </citation>
    <scope>NUCLEOTIDE SEQUENCE</scope>
    <source>
        <strain evidence="7">CGMCC 4.7138</strain>
    </source>
</reference>
<dbReference type="Pfam" id="PF02776">
    <property type="entry name" value="TPP_enzyme_N"/>
    <property type="match status" value="1"/>
</dbReference>
<evidence type="ECO:0000259" key="4">
    <source>
        <dbReference type="Pfam" id="PF00205"/>
    </source>
</evidence>
<dbReference type="GO" id="GO:0050660">
    <property type="term" value="F:flavin adenine dinucleotide binding"/>
    <property type="evidence" value="ECO:0007669"/>
    <property type="project" value="TreeGrafter"/>
</dbReference>
<evidence type="ECO:0000313" key="7">
    <source>
        <dbReference type="EMBL" id="GGO16486.1"/>
    </source>
</evidence>
<dbReference type="SUPFAM" id="SSF52518">
    <property type="entry name" value="Thiamin diphosphate-binding fold (THDP-binding)"/>
    <property type="match status" value="2"/>
</dbReference>
<dbReference type="Pfam" id="PF02775">
    <property type="entry name" value="TPP_enzyme_C"/>
    <property type="match status" value="1"/>
</dbReference>
<dbReference type="InterPro" id="IPR012000">
    <property type="entry name" value="Thiamin_PyroP_enz_cen_dom"/>
</dbReference>
<feature type="domain" description="Thiamine pyrophosphate enzyme TPP-binding" evidence="5">
    <location>
        <begin position="402"/>
        <end position="551"/>
    </location>
</feature>
<reference evidence="7" key="1">
    <citation type="journal article" date="2014" name="Int. J. Syst. Evol. Microbiol.">
        <title>Complete genome sequence of Corynebacterium casei LMG S-19264T (=DSM 44701T), isolated from a smear-ripened cheese.</title>
        <authorList>
            <consortium name="US DOE Joint Genome Institute (JGI-PGF)"/>
            <person name="Walter F."/>
            <person name="Albersmeier A."/>
            <person name="Kalinowski J."/>
            <person name="Ruckert C."/>
        </authorList>
    </citation>
    <scope>NUCLEOTIDE SEQUENCE</scope>
    <source>
        <strain evidence="7">CGMCC 4.7138</strain>
    </source>
</reference>
<dbReference type="InterPro" id="IPR029061">
    <property type="entry name" value="THDP-binding"/>
</dbReference>